<evidence type="ECO:0000313" key="5">
    <source>
        <dbReference type="Proteomes" id="UP000473089"/>
    </source>
</evidence>
<dbReference type="InterPro" id="IPR001173">
    <property type="entry name" value="Glyco_trans_2-like"/>
</dbReference>
<keyword evidence="1" id="KW-0328">Glycosyltransferase</keyword>
<feature type="domain" description="Glycosyltransferase 2-like" evidence="3">
    <location>
        <begin position="9"/>
        <end position="173"/>
    </location>
</feature>
<accession>A0A6M0SZH3</accession>
<name>A0A6M0SZH3_CLOBO</name>
<evidence type="ECO:0000259" key="3">
    <source>
        <dbReference type="Pfam" id="PF00535"/>
    </source>
</evidence>
<dbReference type="GO" id="GO:0016757">
    <property type="term" value="F:glycosyltransferase activity"/>
    <property type="evidence" value="ECO:0007669"/>
    <property type="project" value="UniProtKB-KW"/>
</dbReference>
<evidence type="ECO:0000256" key="1">
    <source>
        <dbReference type="ARBA" id="ARBA00022676"/>
    </source>
</evidence>
<dbReference type="CDD" id="cd00761">
    <property type="entry name" value="Glyco_tranf_GTA_type"/>
    <property type="match status" value="1"/>
</dbReference>
<reference evidence="4 5" key="1">
    <citation type="submission" date="2019-02" db="EMBL/GenBank/DDBJ databases">
        <title>Genome sequencing of Clostridium botulinum clinical isolates.</title>
        <authorList>
            <person name="Brunt J."/>
            <person name="Van Vliet A.H.M."/>
            <person name="Stringer S.C."/>
            <person name="Grant K.A."/>
            <person name="Carter A.C."/>
            <person name="Peck M.W."/>
        </authorList>
    </citation>
    <scope>NUCLEOTIDE SEQUENCE [LARGE SCALE GENOMIC DNA]</scope>
    <source>
        <strain evidence="4 5">R1125/03</strain>
    </source>
</reference>
<evidence type="ECO:0000313" key="4">
    <source>
        <dbReference type="EMBL" id="NFA59972.1"/>
    </source>
</evidence>
<proteinExistence type="predicted"/>
<comment type="caution">
    <text evidence="4">The sequence shown here is derived from an EMBL/GenBank/DDBJ whole genome shotgun (WGS) entry which is preliminary data.</text>
</comment>
<gene>
    <name evidence="4" type="ORF">EXM42_06075</name>
</gene>
<dbReference type="PANTHER" id="PTHR22916">
    <property type="entry name" value="GLYCOSYLTRANSFERASE"/>
    <property type="match status" value="1"/>
</dbReference>
<organism evidence="4 5">
    <name type="scientific">Clostridium botulinum</name>
    <dbReference type="NCBI Taxonomy" id="1491"/>
    <lineage>
        <taxon>Bacteria</taxon>
        <taxon>Bacillati</taxon>
        <taxon>Bacillota</taxon>
        <taxon>Clostridia</taxon>
        <taxon>Eubacteriales</taxon>
        <taxon>Clostridiaceae</taxon>
        <taxon>Clostridium</taxon>
    </lineage>
</organism>
<dbReference type="SUPFAM" id="SSF53448">
    <property type="entry name" value="Nucleotide-diphospho-sugar transferases"/>
    <property type="match status" value="1"/>
</dbReference>
<keyword evidence="2 4" id="KW-0808">Transferase</keyword>
<dbReference type="AlphaFoldDB" id="A0A6M0SZH3"/>
<dbReference type="Gene3D" id="3.90.550.10">
    <property type="entry name" value="Spore Coat Polysaccharide Biosynthesis Protein SpsA, Chain A"/>
    <property type="match status" value="1"/>
</dbReference>
<dbReference type="Proteomes" id="UP000473089">
    <property type="component" value="Unassembled WGS sequence"/>
</dbReference>
<sequence>MGKKQLKISVIIVTYDRKKYLVRSLESILSQSFSNFELILVNNGSTDGTYELCTNYAEKDSRIKVINIEKNHGASRGRNIGIDVASSEYITIVDDDDYCEKKMLEHLVNLASEYDSDISMCGSYNDFSNKLEPYFIFDEVLILDKVKGLDELLKREKYNVAPPTKLFRKSLFEGIKFPEETLVDDIHVIYKVFAKAKKVVAKGTPLYYFRKHESNMTNFIQSNNLTPELLKEYLSMYKKRTIYLSEKIPEITPRARYSEWSYMISMCDKIKKYNCKNCSDQYIYMQNQLMNNYKEIIECPFITKDEFNKLKNIML</sequence>
<evidence type="ECO:0000256" key="2">
    <source>
        <dbReference type="ARBA" id="ARBA00022679"/>
    </source>
</evidence>
<dbReference type="Pfam" id="PF00535">
    <property type="entry name" value="Glycos_transf_2"/>
    <property type="match status" value="1"/>
</dbReference>
<dbReference type="PANTHER" id="PTHR22916:SF51">
    <property type="entry name" value="GLYCOSYLTRANSFERASE EPSH-RELATED"/>
    <property type="match status" value="1"/>
</dbReference>
<dbReference type="EMBL" id="SGJP01000010">
    <property type="protein sequence ID" value="NFA59972.1"/>
    <property type="molecule type" value="Genomic_DNA"/>
</dbReference>
<protein>
    <submittedName>
        <fullName evidence="4">Glycosyltransferase family 2 protein</fullName>
    </submittedName>
</protein>
<dbReference type="InterPro" id="IPR029044">
    <property type="entry name" value="Nucleotide-diphossugar_trans"/>
</dbReference>